<dbReference type="Proteomes" id="UP000183816">
    <property type="component" value="Unassembled WGS sequence"/>
</dbReference>
<proteinExistence type="predicted"/>
<sequence>MKTSNILGKNETLSNHQYCLYDTRLTNSLLISTHLVGKVYYAEGIVEGGICEKGAILLRVEILGLAYDYVTYEAVKILKKYCQNGGIVDYNAPILLVERIQR</sequence>
<name>A0A1H0QNK7_STREI</name>
<accession>A0A1H0QNK7</accession>
<gene>
    <name evidence="1" type="ORF">SAMN05216347_1086</name>
</gene>
<evidence type="ECO:0008006" key="3">
    <source>
        <dbReference type="Google" id="ProtNLM"/>
    </source>
</evidence>
<dbReference type="AlphaFoldDB" id="A0A1H0QNK7"/>
<dbReference type="RefSeq" id="WP_074482859.1">
    <property type="nucleotide sequence ID" value="NZ_FNJK01000008.1"/>
</dbReference>
<organism evidence="1 2">
    <name type="scientific">Streptococcus equinus</name>
    <name type="common">Streptococcus bovis</name>
    <dbReference type="NCBI Taxonomy" id="1335"/>
    <lineage>
        <taxon>Bacteria</taxon>
        <taxon>Bacillati</taxon>
        <taxon>Bacillota</taxon>
        <taxon>Bacilli</taxon>
        <taxon>Lactobacillales</taxon>
        <taxon>Streptococcaceae</taxon>
        <taxon>Streptococcus</taxon>
    </lineage>
</organism>
<evidence type="ECO:0000313" key="1">
    <source>
        <dbReference type="EMBL" id="SDP18914.1"/>
    </source>
</evidence>
<protein>
    <recommendedName>
        <fullName evidence="3">CylX protein</fullName>
    </recommendedName>
</protein>
<dbReference type="EMBL" id="FNJK01000008">
    <property type="protein sequence ID" value="SDP18914.1"/>
    <property type="molecule type" value="Genomic_DNA"/>
</dbReference>
<evidence type="ECO:0000313" key="2">
    <source>
        <dbReference type="Proteomes" id="UP000183816"/>
    </source>
</evidence>
<reference evidence="1 2" key="1">
    <citation type="submission" date="2016-10" db="EMBL/GenBank/DDBJ databases">
        <authorList>
            <person name="de Groot N.N."/>
        </authorList>
    </citation>
    <scope>NUCLEOTIDE SEQUENCE [LARGE SCALE GENOMIC DNA]</scope>
    <source>
        <strain evidence="1 2">Sb04</strain>
    </source>
</reference>